<organism evidence="3 4">
    <name type="scientific">Arcicella aurantiaca</name>
    <dbReference type="NCBI Taxonomy" id="591202"/>
    <lineage>
        <taxon>Bacteria</taxon>
        <taxon>Pseudomonadati</taxon>
        <taxon>Bacteroidota</taxon>
        <taxon>Cytophagia</taxon>
        <taxon>Cytophagales</taxon>
        <taxon>Flectobacillaceae</taxon>
        <taxon>Arcicella</taxon>
    </lineage>
</organism>
<dbReference type="Gene3D" id="3.40.630.10">
    <property type="entry name" value="Zn peptidases"/>
    <property type="match status" value="1"/>
</dbReference>
<evidence type="ECO:0000313" key="3">
    <source>
        <dbReference type="EMBL" id="PWK23031.1"/>
    </source>
</evidence>
<reference evidence="3 4" key="1">
    <citation type="submission" date="2018-05" db="EMBL/GenBank/DDBJ databases">
        <title>Genomic Encyclopedia of Archaeal and Bacterial Type Strains, Phase II (KMG-II): from individual species to whole genera.</title>
        <authorList>
            <person name="Goeker M."/>
        </authorList>
    </citation>
    <scope>NUCLEOTIDE SEQUENCE [LARGE SCALE GENOMIC DNA]</scope>
    <source>
        <strain evidence="3 4">DSM 22214</strain>
    </source>
</reference>
<evidence type="ECO:0000259" key="2">
    <source>
        <dbReference type="PROSITE" id="PS52035"/>
    </source>
</evidence>
<dbReference type="Pfam" id="PF00246">
    <property type="entry name" value="Peptidase_M14"/>
    <property type="match status" value="1"/>
</dbReference>
<evidence type="ECO:0000256" key="1">
    <source>
        <dbReference type="PROSITE-ProRule" id="PRU01379"/>
    </source>
</evidence>
<dbReference type="SMART" id="SM00631">
    <property type="entry name" value="Zn_pept"/>
    <property type="match status" value="1"/>
</dbReference>
<gene>
    <name evidence="3" type="ORF">LV89_03299</name>
</gene>
<feature type="domain" description="Peptidase M14" evidence="2">
    <location>
        <begin position="42"/>
        <end position="306"/>
    </location>
</feature>
<dbReference type="InterPro" id="IPR000834">
    <property type="entry name" value="Peptidase_M14"/>
</dbReference>
<keyword evidence="3" id="KW-0121">Carboxypeptidase</keyword>
<dbReference type="OrthoDB" id="1119199at2"/>
<dbReference type="EMBL" id="QGGO01000018">
    <property type="protein sequence ID" value="PWK23031.1"/>
    <property type="molecule type" value="Genomic_DNA"/>
</dbReference>
<comment type="caution">
    <text evidence="3">The sequence shown here is derived from an EMBL/GenBank/DDBJ whole genome shotgun (WGS) entry which is preliminary data.</text>
</comment>
<dbReference type="Proteomes" id="UP000245489">
    <property type="component" value="Unassembled WGS sequence"/>
</dbReference>
<dbReference type="PROSITE" id="PS52035">
    <property type="entry name" value="PEPTIDASE_M14"/>
    <property type="match status" value="1"/>
</dbReference>
<dbReference type="RefSeq" id="WP_109743991.1">
    <property type="nucleotide sequence ID" value="NZ_QGGO01000018.1"/>
</dbReference>
<feature type="active site" description="Proton donor/acceptor" evidence="1">
    <location>
        <position position="278"/>
    </location>
</feature>
<dbReference type="AlphaFoldDB" id="A0A316DY43"/>
<comment type="similarity">
    <text evidence="1">Belongs to the peptidase M14 family.</text>
</comment>
<evidence type="ECO:0000313" key="4">
    <source>
        <dbReference type="Proteomes" id="UP000245489"/>
    </source>
</evidence>
<dbReference type="GO" id="GO:0004181">
    <property type="term" value="F:metallocarboxypeptidase activity"/>
    <property type="evidence" value="ECO:0007669"/>
    <property type="project" value="InterPro"/>
</dbReference>
<accession>A0A316DY43</accession>
<dbReference type="SUPFAM" id="SSF53187">
    <property type="entry name" value="Zn-dependent exopeptidases"/>
    <property type="match status" value="1"/>
</dbReference>
<keyword evidence="3" id="KW-0645">Protease</keyword>
<sequence length="425" mass="48255">MKKIILILFLIMDLPSRTYTQNLGHKLHDAHPNFIEKTIMKRRFGYKILVDKIDSLKQNKLFEVSVATKSTEGRDIYLIKCGTGITKVLLWSQMHGDEATATMAMVDIFNFLENKTNNPKQKTDAELENLRTELLKKCTFYFVPMLNPDGAEAWTRYTALGIDMNRDALALQTPEGRLLKQLVFDLKPDFGFNLHDKHRRYSVGHSGNLATMSFLATAYNEAEDINPTRKRAIQVIVGMNQAVQEFIPNCVGRWTSEFEPRAFGDNIQKWGTTLILIESGGYKNDPEKQYIRKLNFVSILTGLQSIASENYKKQDTKEYDKLAVNSKAIFDLIIRNATIKKGETIFKADLAINRTERPVKGKDYFTTTSEIEEIGDMSVFFGTDEIDATGLEVVSEKEIGLDSKADFQLVKDGKVVYSVKNGVIQ</sequence>
<dbReference type="GO" id="GO:0008270">
    <property type="term" value="F:zinc ion binding"/>
    <property type="evidence" value="ECO:0007669"/>
    <property type="project" value="InterPro"/>
</dbReference>
<dbReference type="GO" id="GO:0006508">
    <property type="term" value="P:proteolysis"/>
    <property type="evidence" value="ECO:0007669"/>
    <property type="project" value="InterPro"/>
</dbReference>
<proteinExistence type="inferred from homology"/>
<keyword evidence="4" id="KW-1185">Reference proteome</keyword>
<protein>
    <submittedName>
        <fullName evidence="3">Zinc carboxypeptidase</fullName>
    </submittedName>
</protein>
<name>A0A316DY43_9BACT</name>
<keyword evidence="3" id="KW-0378">Hydrolase</keyword>